<evidence type="ECO:0000256" key="3">
    <source>
        <dbReference type="ARBA" id="ARBA00022475"/>
    </source>
</evidence>
<feature type="transmembrane region" description="Helical" evidence="7">
    <location>
        <begin position="764"/>
        <end position="783"/>
    </location>
</feature>
<dbReference type="Pfam" id="PF12704">
    <property type="entry name" value="MacB_PCD"/>
    <property type="match status" value="1"/>
</dbReference>
<comment type="caution">
    <text evidence="10">The sequence shown here is derived from an EMBL/GenBank/DDBJ whole genome shotgun (WGS) entry which is preliminary data.</text>
</comment>
<dbReference type="InterPro" id="IPR003838">
    <property type="entry name" value="ABC3_permease_C"/>
</dbReference>
<keyword evidence="4 7" id="KW-0812">Transmembrane</keyword>
<dbReference type="Proteomes" id="UP000254134">
    <property type="component" value="Unassembled WGS sequence"/>
</dbReference>
<evidence type="ECO:0000313" key="11">
    <source>
        <dbReference type="Proteomes" id="UP000254134"/>
    </source>
</evidence>
<feature type="transmembrane region" description="Helical" evidence="7">
    <location>
        <begin position="417"/>
        <end position="439"/>
    </location>
</feature>
<organism evidence="10 11">
    <name type="scientific">Gaiella occulta</name>
    <dbReference type="NCBI Taxonomy" id="1002870"/>
    <lineage>
        <taxon>Bacteria</taxon>
        <taxon>Bacillati</taxon>
        <taxon>Actinomycetota</taxon>
        <taxon>Thermoleophilia</taxon>
        <taxon>Gaiellales</taxon>
        <taxon>Gaiellaceae</taxon>
        <taxon>Gaiella</taxon>
    </lineage>
</organism>
<evidence type="ECO:0000313" key="10">
    <source>
        <dbReference type="EMBL" id="RDI76190.1"/>
    </source>
</evidence>
<feature type="transmembrane region" description="Helical" evidence="7">
    <location>
        <begin position="372"/>
        <end position="396"/>
    </location>
</feature>
<evidence type="ECO:0000256" key="5">
    <source>
        <dbReference type="ARBA" id="ARBA00022989"/>
    </source>
</evidence>
<dbReference type="PANTHER" id="PTHR30489">
    <property type="entry name" value="LIPOPROTEIN-RELEASING SYSTEM TRANSMEMBRANE PROTEIN LOLE"/>
    <property type="match status" value="1"/>
</dbReference>
<reference evidence="11" key="2">
    <citation type="journal article" date="2019" name="MicrobiologyOpen">
        <title>High-quality draft genome sequence of Gaiella occulta isolated from a 150 meter deep mineral water borehole and comparison with the genome sequences of other deep-branching lineages of the phylum Actinobacteria.</title>
        <authorList>
            <person name="Severino R."/>
            <person name="Froufe H.J.C."/>
            <person name="Barroso C."/>
            <person name="Albuquerque L."/>
            <person name="Lobo-da-Cunha A."/>
            <person name="da Costa M.S."/>
            <person name="Egas C."/>
        </authorList>
    </citation>
    <scope>NUCLEOTIDE SEQUENCE [LARGE SCALE GENOMIC DNA]</scope>
    <source>
        <strain evidence="11">F2-233</strain>
    </source>
</reference>
<feature type="transmembrane region" description="Helical" evidence="7">
    <location>
        <begin position="517"/>
        <end position="537"/>
    </location>
</feature>
<keyword evidence="11" id="KW-1185">Reference proteome</keyword>
<dbReference type="EMBL" id="QQZY01000001">
    <property type="protein sequence ID" value="RDI76190.1"/>
    <property type="molecule type" value="Genomic_DNA"/>
</dbReference>
<dbReference type="GO" id="GO:0044874">
    <property type="term" value="P:lipoprotein localization to outer membrane"/>
    <property type="evidence" value="ECO:0007669"/>
    <property type="project" value="TreeGrafter"/>
</dbReference>
<dbReference type="InterPro" id="IPR025857">
    <property type="entry name" value="MacB_PCD"/>
</dbReference>
<keyword evidence="5 7" id="KW-1133">Transmembrane helix</keyword>
<evidence type="ECO:0000256" key="6">
    <source>
        <dbReference type="ARBA" id="ARBA00023136"/>
    </source>
</evidence>
<evidence type="ECO:0000256" key="7">
    <source>
        <dbReference type="SAM" id="Phobius"/>
    </source>
</evidence>
<dbReference type="Pfam" id="PF02687">
    <property type="entry name" value="FtsX"/>
    <property type="match status" value="2"/>
</dbReference>
<feature type="transmembrane region" description="Helical" evidence="7">
    <location>
        <begin position="279"/>
        <end position="307"/>
    </location>
</feature>
<accession>A0A7M2Z1L3</accession>
<dbReference type="RefSeq" id="WP_220150416.1">
    <property type="nucleotide sequence ID" value="NZ_QQZY01000001.1"/>
</dbReference>
<evidence type="ECO:0000256" key="4">
    <source>
        <dbReference type="ARBA" id="ARBA00022692"/>
    </source>
</evidence>
<feature type="transmembrane region" description="Helical" evidence="7">
    <location>
        <begin position="811"/>
        <end position="834"/>
    </location>
</feature>
<evidence type="ECO:0000259" key="9">
    <source>
        <dbReference type="Pfam" id="PF12704"/>
    </source>
</evidence>
<feature type="domain" description="MacB-like periplasmic core" evidence="9">
    <location>
        <begin position="20"/>
        <end position="211"/>
    </location>
</feature>
<protein>
    <submittedName>
        <fullName evidence="10">FtsX-like permease family</fullName>
    </submittedName>
</protein>
<proteinExistence type="inferred from homology"/>
<name>A0A7M2Z1L3_9ACTN</name>
<comment type="subcellular location">
    <subcellularLocation>
        <location evidence="1">Cell membrane</location>
        <topology evidence="1">Multi-pass membrane protein</topology>
    </subcellularLocation>
</comment>
<evidence type="ECO:0000256" key="2">
    <source>
        <dbReference type="ARBA" id="ARBA00005236"/>
    </source>
</evidence>
<keyword evidence="6 7" id="KW-0472">Membrane</keyword>
<dbReference type="GO" id="GO:0098797">
    <property type="term" value="C:plasma membrane protein complex"/>
    <property type="evidence" value="ECO:0007669"/>
    <property type="project" value="TreeGrafter"/>
</dbReference>
<feature type="transmembrane region" description="Helical" evidence="7">
    <location>
        <begin position="459"/>
        <end position="477"/>
    </location>
</feature>
<feature type="transmembrane region" description="Helical" evidence="7">
    <location>
        <begin position="854"/>
        <end position="874"/>
    </location>
</feature>
<sequence>MLPLSWVRGLLARRKGRLVATAAGVAVAVALLASIGAFLSGTSAAMTERAISRVPLDWQVEGQTGADPAQLLRGVKSFPPVTTALPVGYAAAAGYSAVSHGAATSAGPGFVLGIPSAYRAVYPDEITQLIGAEHGVLIAQQLAANLGVGLGDAVTIQRAGLPSVRVRVDGVIDMPAADALFQTVGAPPGARQPPPPDNVLFLPLERWHALFDPLAAVRPDLVRTQIHANIDHAGLPRDPTSAYVRVGGLGRNLETQLQGTGLVGNNLADALSKARSDSLYARIVFLFLGLPGAILAGLVTASVAGAGADRRRREQALLRTRGATARDLLRLALSETMLVALVGGALGLVGAFAIGKLAFGSNGFGATTRDSIVWSVGAILAGVLVSAAAIALPAWRDARSLTVSAARRVVGRARSPLWARLWIDVLALAGSAFVFWRTGSNGYKLVLAVEGTPQVSVDYYSFLAPILLWIGIGLLSWRLADLFLRRGGGLLRRLVSPLSGSLARTVAATMTRQRRQLAGALTLVALTVAFAASTAAFNATYKQQAEVDARLSKGADVVVTESPGVRVGPAAAARFAGIPGVKVVEPLQHRFAYIGADLQDLYGVNPATIVGNGRLQDSFFRGGTAKELFARLAAKPDAILVSQEAATDYQLRPGDRVNLRIQDGRTKKSIPVPFTYAGVALEFPSAPSDSFFVANASYVAKATGSNAVGTFLIQTGDTPPDQVARRVAAQVGTSALVSDITSKRRKIAGSITSVELAGLTRVELGFALVLAAAATGLLLWLGLAERRRTFAIAQALGASQRQLGSFIWSETAYVTLGGLILGAAGAAALAVMLVKVLTGVFDPPPTGLAVPWGYLIGVAAVALAAVAAAGAAAIRSVRRPAVSVLRDL</sequence>
<dbReference type="AlphaFoldDB" id="A0A7M2Z1L3"/>
<dbReference type="InterPro" id="IPR051447">
    <property type="entry name" value="Lipoprotein-release_system"/>
</dbReference>
<evidence type="ECO:0000256" key="1">
    <source>
        <dbReference type="ARBA" id="ARBA00004651"/>
    </source>
</evidence>
<gene>
    <name evidence="10" type="ORF">Gocc_0609</name>
</gene>
<keyword evidence="3" id="KW-1003">Cell membrane</keyword>
<dbReference type="PANTHER" id="PTHR30489:SF0">
    <property type="entry name" value="LIPOPROTEIN-RELEASING SYSTEM TRANSMEMBRANE PROTEIN LOLE"/>
    <property type="match status" value="1"/>
</dbReference>
<feature type="domain" description="ABC3 transporter permease C-terminal" evidence="8">
    <location>
        <begin position="764"/>
        <end position="879"/>
    </location>
</feature>
<reference evidence="10 11" key="1">
    <citation type="submission" date="2018-07" db="EMBL/GenBank/DDBJ databases">
        <title>High-quality-draft genome sequence of Gaiella occulta.</title>
        <authorList>
            <person name="Severino R."/>
            <person name="Froufe H.J.C."/>
            <person name="Rainey F.A."/>
            <person name="Barroso C."/>
            <person name="Albuquerque L."/>
            <person name="Lobo-Da-Cunha A."/>
            <person name="Da Costa M.S."/>
            <person name="Egas C."/>
        </authorList>
    </citation>
    <scope>NUCLEOTIDE SEQUENCE [LARGE SCALE GENOMIC DNA]</scope>
    <source>
        <strain evidence="10 11">F2-233</strain>
    </source>
</reference>
<feature type="transmembrane region" description="Helical" evidence="7">
    <location>
        <begin position="328"/>
        <end position="352"/>
    </location>
</feature>
<evidence type="ECO:0000259" key="8">
    <source>
        <dbReference type="Pfam" id="PF02687"/>
    </source>
</evidence>
<comment type="similarity">
    <text evidence="2">Belongs to the ABC-4 integral membrane protein family. LolC/E subfamily.</text>
</comment>
<feature type="domain" description="ABC3 transporter permease C-terminal" evidence="8">
    <location>
        <begin position="293"/>
        <end position="396"/>
    </location>
</feature>